<evidence type="ECO:0000313" key="7">
    <source>
        <dbReference type="Proteomes" id="UP000739411"/>
    </source>
</evidence>
<name>A0A935K1Z4_9RHOO</name>
<dbReference type="SUPFAM" id="SSF47188">
    <property type="entry name" value="Hemerythrin-like"/>
    <property type="match status" value="1"/>
</dbReference>
<dbReference type="InterPro" id="IPR012312">
    <property type="entry name" value="Hemerythrin-like"/>
</dbReference>
<dbReference type="NCBIfam" id="TIGR02481">
    <property type="entry name" value="hemeryth_dom"/>
    <property type="match status" value="1"/>
</dbReference>
<dbReference type="InterPro" id="IPR012827">
    <property type="entry name" value="Hemerythrin_metal-bd"/>
</dbReference>
<dbReference type="PROSITE" id="PS00550">
    <property type="entry name" value="HEMERYTHRINS"/>
    <property type="match status" value="1"/>
</dbReference>
<dbReference type="NCBIfam" id="NF033749">
    <property type="entry name" value="bact_hemeryth"/>
    <property type="match status" value="1"/>
</dbReference>
<sequence length="160" mass="18253">MMPIVWDSKLDTGIEVIDSQHRRIVGYINDLEVAKTKGDKALVTDVIEQLIDYTQSHFGFEEAMLEDAGYKFLKPHQKVHELFIKRVTSFTMRAAKGEDIAEELHSMLAKWLLNHIANEDRDYAKLILEEGGNEPQTNQLAPLGQTRPSGIAGLLKRFFR</sequence>
<dbReference type="PANTHER" id="PTHR37164:SF1">
    <property type="entry name" value="BACTERIOHEMERYTHRIN"/>
    <property type="match status" value="1"/>
</dbReference>
<reference evidence="6 7" key="1">
    <citation type="submission" date="2020-10" db="EMBL/GenBank/DDBJ databases">
        <title>Connecting structure to function with the recovery of over 1000 high-quality activated sludge metagenome-assembled genomes encoding full-length rRNA genes using long-read sequencing.</title>
        <authorList>
            <person name="Singleton C.M."/>
            <person name="Petriglieri F."/>
            <person name="Kristensen J.M."/>
            <person name="Kirkegaard R.H."/>
            <person name="Michaelsen T.Y."/>
            <person name="Andersen M.H."/>
            <person name="Karst S.M."/>
            <person name="Dueholm M.S."/>
            <person name="Nielsen P.H."/>
            <person name="Albertsen M."/>
        </authorList>
    </citation>
    <scope>NUCLEOTIDE SEQUENCE [LARGE SCALE GENOMIC DNA]</scope>
    <source>
        <strain evidence="6">EsbW_18-Q3-R4-48_BATAC.463</strain>
    </source>
</reference>
<evidence type="ECO:0000256" key="2">
    <source>
        <dbReference type="ARBA" id="ARBA00022621"/>
    </source>
</evidence>
<dbReference type="GO" id="GO:0046872">
    <property type="term" value="F:metal ion binding"/>
    <property type="evidence" value="ECO:0007669"/>
    <property type="project" value="UniProtKB-KW"/>
</dbReference>
<accession>A0A935K1Z4</accession>
<dbReference type="InterPro" id="IPR050669">
    <property type="entry name" value="Hemerythrin"/>
</dbReference>
<protein>
    <submittedName>
        <fullName evidence="6">Bacteriohemerythrin</fullName>
    </submittedName>
</protein>
<dbReference type="AlphaFoldDB" id="A0A935K1Z4"/>
<evidence type="ECO:0000256" key="1">
    <source>
        <dbReference type="ARBA" id="ARBA00010587"/>
    </source>
</evidence>
<dbReference type="InterPro" id="IPR016131">
    <property type="entry name" value="Haemerythrin_Fe_BS"/>
</dbReference>
<dbReference type="PANTHER" id="PTHR37164">
    <property type="entry name" value="BACTERIOHEMERYTHRIN"/>
    <property type="match status" value="1"/>
</dbReference>
<gene>
    <name evidence="6" type="ORF">IPJ38_07385</name>
</gene>
<dbReference type="Pfam" id="PF01814">
    <property type="entry name" value="Hemerythrin"/>
    <property type="match status" value="1"/>
</dbReference>
<dbReference type="Gene3D" id="1.20.120.50">
    <property type="entry name" value="Hemerythrin-like"/>
    <property type="match status" value="1"/>
</dbReference>
<comment type="similarity">
    <text evidence="1">Belongs to the hemerythrin family.</text>
</comment>
<evidence type="ECO:0000313" key="6">
    <source>
        <dbReference type="EMBL" id="MBK7414958.1"/>
    </source>
</evidence>
<keyword evidence="3" id="KW-0479">Metal-binding</keyword>
<dbReference type="GO" id="GO:0005344">
    <property type="term" value="F:oxygen carrier activity"/>
    <property type="evidence" value="ECO:0007669"/>
    <property type="project" value="UniProtKB-KW"/>
</dbReference>
<proteinExistence type="inferred from homology"/>
<feature type="domain" description="Hemerythrin-like" evidence="5">
    <location>
        <begin position="12"/>
        <end position="126"/>
    </location>
</feature>
<keyword evidence="2" id="KW-0813">Transport</keyword>
<keyword evidence="4" id="KW-0408">Iron</keyword>
<dbReference type="Proteomes" id="UP000739411">
    <property type="component" value="Unassembled WGS sequence"/>
</dbReference>
<keyword evidence="2" id="KW-0561">Oxygen transport</keyword>
<evidence type="ECO:0000259" key="5">
    <source>
        <dbReference type="Pfam" id="PF01814"/>
    </source>
</evidence>
<organism evidence="6 7">
    <name type="scientific">Candidatus Dechloromonas phosphorivorans</name>
    <dbReference type="NCBI Taxonomy" id="2899244"/>
    <lineage>
        <taxon>Bacteria</taxon>
        <taxon>Pseudomonadati</taxon>
        <taxon>Pseudomonadota</taxon>
        <taxon>Betaproteobacteria</taxon>
        <taxon>Rhodocyclales</taxon>
        <taxon>Azonexaceae</taxon>
        <taxon>Dechloromonas</taxon>
    </lineage>
</organism>
<evidence type="ECO:0000256" key="4">
    <source>
        <dbReference type="ARBA" id="ARBA00023004"/>
    </source>
</evidence>
<evidence type="ECO:0000256" key="3">
    <source>
        <dbReference type="ARBA" id="ARBA00022723"/>
    </source>
</evidence>
<dbReference type="EMBL" id="JADJMS010000014">
    <property type="protein sequence ID" value="MBK7414958.1"/>
    <property type="molecule type" value="Genomic_DNA"/>
</dbReference>
<dbReference type="CDD" id="cd12107">
    <property type="entry name" value="Hemerythrin"/>
    <property type="match status" value="1"/>
</dbReference>
<comment type="caution">
    <text evidence="6">The sequence shown here is derived from an EMBL/GenBank/DDBJ whole genome shotgun (WGS) entry which is preliminary data.</text>
</comment>
<dbReference type="NCBIfam" id="NF002007">
    <property type="entry name" value="PRK00808.1"/>
    <property type="match status" value="1"/>
</dbReference>
<dbReference type="InterPro" id="IPR035938">
    <property type="entry name" value="Hemerythrin-like_sf"/>
</dbReference>